<dbReference type="PANTHER" id="PTHR11216">
    <property type="entry name" value="EH DOMAIN"/>
    <property type="match status" value="1"/>
</dbReference>
<feature type="compositionally biased region" description="Basic and acidic residues" evidence="1">
    <location>
        <begin position="233"/>
        <end position="244"/>
    </location>
</feature>
<evidence type="ECO:0000313" key="3">
    <source>
        <dbReference type="Proteomes" id="UP000036987"/>
    </source>
</evidence>
<feature type="compositionally biased region" description="Polar residues" evidence="1">
    <location>
        <begin position="158"/>
        <end position="168"/>
    </location>
</feature>
<accession>A0A0K9NP38</accession>
<dbReference type="STRING" id="29655.A0A0K9NP38"/>
<evidence type="ECO:0008006" key="4">
    <source>
        <dbReference type="Google" id="ProtNLM"/>
    </source>
</evidence>
<name>A0A0K9NP38_ZOSMR</name>
<feature type="compositionally biased region" description="Low complexity" evidence="1">
    <location>
        <begin position="137"/>
        <end position="150"/>
    </location>
</feature>
<dbReference type="EMBL" id="LFYR01002027">
    <property type="protein sequence ID" value="KMZ57735.1"/>
    <property type="molecule type" value="Genomic_DNA"/>
</dbReference>
<comment type="caution">
    <text evidence="2">The sequence shown here is derived from an EMBL/GenBank/DDBJ whole genome shotgun (WGS) entry which is preliminary data.</text>
</comment>
<gene>
    <name evidence="2" type="ORF">ZOSMA_82G00500</name>
</gene>
<keyword evidence="3" id="KW-1185">Reference proteome</keyword>
<organism evidence="2 3">
    <name type="scientific">Zostera marina</name>
    <name type="common">Eelgrass</name>
    <dbReference type="NCBI Taxonomy" id="29655"/>
    <lineage>
        <taxon>Eukaryota</taxon>
        <taxon>Viridiplantae</taxon>
        <taxon>Streptophyta</taxon>
        <taxon>Embryophyta</taxon>
        <taxon>Tracheophyta</taxon>
        <taxon>Spermatophyta</taxon>
        <taxon>Magnoliopsida</taxon>
        <taxon>Liliopsida</taxon>
        <taxon>Zosteraceae</taxon>
        <taxon>Zostera</taxon>
    </lineage>
</organism>
<dbReference type="OrthoDB" id="524326at2759"/>
<feature type="region of interest" description="Disordered" evidence="1">
    <location>
        <begin position="137"/>
        <end position="244"/>
    </location>
</feature>
<sequence length="473" mass="52312">MVEILAKKYDEKYKNNGDVASKLTIEEATFRDIQERKLELFNAIVKINEGGNADGLLQDRVNQIQSDLDELVTDLNANCKQYGLRAKPTSLVELPFGWQSGIQEGAADWDENWDKFDDEEFLIVKDLTIDVENIIAPPKSKSPSISSQKVSQEEISPVVNNSPKTFTESELPHANSENGSVKSPPSSPLKDPWGSPPPSQEFSLPKFVTYDDYDAKDNESDHDGVESTIFSEKNADEHQWGDDFNKHDDAYSIWSSESVDKESGDNKSNQDFFFGSETFGLNPIRTGSGSPSASSAYGNENGAFFDSVPPSATSTYGNRGPFFDSAPSSATSVYGKDRSPFFDSVPPSATSVYGKDRSPFFDSVPGTPSFDSGFSPRYSEGLDKSFAYNNFDSFESQGNFARFDSMRSSQDSEYGGFKQQENLSKFDSFRSTSDFDHSQGFLSFDNTDAFGTGSFKSSENNPTVRSSDNWSSF</sequence>
<feature type="compositionally biased region" description="Polar residues" evidence="1">
    <location>
        <begin position="175"/>
        <end position="184"/>
    </location>
</feature>
<dbReference type="PANTHER" id="PTHR11216:SF161">
    <property type="entry name" value="CALCIUM-BINDING EF HAND FAMILY PROTEIN"/>
    <property type="match status" value="1"/>
</dbReference>
<evidence type="ECO:0000256" key="1">
    <source>
        <dbReference type="SAM" id="MobiDB-lite"/>
    </source>
</evidence>
<evidence type="ECO:0000313" key="2">
    <source>
        <dbReference type="EMBL" id="KMZ57735.1"/>
    </source>
</evidence>
<feature type="compositionally biased region" description="Polar residues" evidence="1">
    <location>
        <begin position="454"/>
        <end position="473"/>
    </location>
</feature>
<feature type="region of interest" description="Disordered" evidence="1">
    <location>
        <begin position="452"/>
        <end position="473"/>
    </location>
</feature>
<reference evidence="3" key="1">
    <citation type="journal article" date="2016" name="Nature">
        <title>The genome of the seagrass Zostera marina reveals angiosperm adaptation to the sea.</title>
        <authorList>
            <person name="Olsen J.L."/>
            <person name="Rouze P."/>
            <person name="Verhelst B."/>
            <person name="Lin Y.-C."/>
            <person name="Bayer T."/>
            <person name="Collen J."/>
            <person name="Dattolo E."/>
            <person name="De Paoli E."/>
            <person name="Dittami S."/>
            <person name="Maumus F."/>
            <person name="Michel G."/>
            <person name="Kersting A."/>
            <person name="Lauritano C."/>
            <person name="Lohaus R."/>
            <person name="Toepel M."/>
            <person name="Tonon T."/>
            <person name="Vanneste K."/>
            <person name="Amirebrahimi M."/>
            <person name="Brakel J."/>
            <person name="Bostroem C."/>
            <person name="Chovatia M."/>
            <person name="Grimwood J."/>
            <person name="Jenkins J.W."/>
            <person name="Jueterbock A."/>
            <person name="Mraz A."/>
            <person name="Stam W.T."/>
            <person name="Tice H."/>
            <person name="Bornberg-Bauer E."/>
            <person name="Green P.J."/>
            <person name="Pearson G.A."/>
            <person name="Procaccini G."/>
            <person name="Duarte C.M."/>
            <person name="Schmutz J."/>
            <person name="Reusch T.B.H."/>
            <person name="Van de Peer Y."/>
        </authorList>
    </citation>
    <scope>NUCLEOTIDE SEQUENCE [LARGE SCALE GENOMIC DNA]</scope>
    <source>
        <strain evidence="3">cv. Finnish</strain>
    </source>
</reference>
<protein>
    <recommendedName>
        <fullName evidence="4">Calcium-binding EF hand family protein</fullName>
    </recommendedName>
</protein>
<proteinExistence type="predicted"/>
<dbReference type="AlphaFoldDB" id="A0A0K9NP38"/>
<dbReference type="OMA" id="HNEDEYA"/>
<feature type="compositionally biased region" description="Basic and acidic residues" evidence="1">
    <location>
        <begin position="213"/>
        <end position="225"/>
    </location>
</feature>
<dbReference type="Proteomes" id="UP000036987">
    <property type="component" value="Unassembled WGS sequence"/>
</dbReference>